<feature type="region of interest" description="Disordered" evidence="1">
    <location>
        <begin position="598"/>
        <end position="636"/>
    </location>
</feature>
<feature type="compositionally biased region" description="Low complexity" evidence="1">
    <location>
        <begin position="67"/>
        <end position="121"/>
    </location>
</feature>
<protein>
    <submittedName>
        <fullName evidence="3">Uncharacterized protein</fullName>
    </submittedName>
</protein>
<accession>A0A3E2HDU2</accession>
<organism evidence="3 4">
    <name type="scientific">Scytalidium lignicola</name>
    <name type="common">Hyphomycete</name>
    <dbReference type="NCBI Taxonomy" id="5539"/>
    <lineage>
        <taxon>Eukaryota</taxon>
        <taxon>Fungi</taxon>
        <taxon>Dikarya</taxon>
        <taxon>Ascomycota</taxon>
        <taxon>Pezizomycotina</taxon>
        <taxon>Leotiomycetes</taxon>
        <taxon>Leotiomycetes incertae sedis</taxon>
        <taxon>Scytalidium</taxon>
    </lineage>
</organism>
<dbReference type="OrthoDB" id="5241722at2759"/>
<feature type="region of interest" description="Disordered" evidence="1">
    <location>
        <begin position="540"/>
        <end position="573"/>
    </location>
</feature>
<gene>
    <name evidence="3" type="ORF">B7463_g4784</name>
</gene>
<sequence length="636" mass="66158">MALKDFFIDSQDELLHQPGSSAVSSCSLPSATTKNYGIIHEIAALITAAPELRVRSPEPQDAGDACSQASESASQAIQQASQQASDSIRQASQQASQSIQQASQQASQASRQASQSASQAIQQAQNTASQQIAAASRSISSAVSSANSVMSSVSASAANAISQATSRMSAAQASASSAQAEASKAIQAGAAVAAATGSAAAVGSSFLSAAAKATEGAQASVSAFGSAASSQIAVASQQVKASQVQAVTATQAAIAIVGSIIASSLLSILIFYLITRRRKKKEGRVQMSRSPGLSRRDLVSPRPEYQPEPKPPFSADGESTLVNLQSNYAGTRDVPESSASRSSFSLFPKPPSGKYNPKDQKNVDLKTTSVPWNPANPPKVPALGSWLKLQSETISPFGPIQLSTDIDSNAPLGGQLKSPLRSMDRPGSSSPTRKPIGSSPKKTTTTETLSTRKDDSPSKTNPIRPVQFQNQNQTKSPSPDTILRVYRASKASVWTDDVPSPTPPPTTTTPGTASIKIQFSPNANSVMRFPAPIQPVRDTAEWLSERQRGSRNIGSRDSTSSSNAPNNARGLGLPFGLPSNPGIGLLAKQRSLRAEIGYVNDNDDEEGEKGKGKGKMRASGGSEGSRIRTPGVGKAM</sequence>
<feature type="compositionally biased region" description="Low complexity" evidence="1">
    <location>
        <begin position="438"/>
        <end position="449"/>
    </location>
</feature>
<proteinExistence type="predicted"/>
<evidence type="ECO:0000256" key="2">
    <source>
        <dbReference type="SAM" id="Phobius"/>
    </source>
</evidence>
<evidence type="ECO:0000313" key="3">
    <source>
        <dbReference type="EMBL" id="RFU31570.1"/>
    </source>
</evidence>
<feature type="non-terminal residue" evidence="3">
    <location>
        <position position="636"/>
    </location>
</feature>
<feature type="transmembrane region" description="Helical" evidence="2">
    <location>
        <begin position="252"/>
        <end position="274"/>
    </location>
</feature>
<feature type="compositionally biased region" description="Polar residues" evidence="1">
    <location>
        <begin position="550"/>
        <end position="566"/>
    </location>
</feature>
<reference evidence="3 4" key="1">
    <citation type="submission" date="2018-05" db="EMBL/GenBank/DDBJ databases">
        <title>Draft genome sequence of Scytalidium lignicola DSM 105466, a ubiquitous saprotrophic fungus.</title>
        <authorList>
            <person name="Buettner E."/>
            <person name="Gebauer A.M."/>
            <person name="Hofrichter M."/>
            <person name="Liers C."/>
            <person name="Kellner H."/>
        </authorList>
    </citation>
    <scope>NUCLEOTIDE SEQUENCE [LARGE SCALE GENOMIC DNA]</scope>
    <source>
        <strain evidence="3 4">DSM 105466</strain>
    </source>
</reference>
<feature type="non-terminal residue" evidence="3">
    <location>
        <position position="1"/>
    </location>
</feature>
<evidence type="ECO:0000256" key="1">
    <source>
        <dbReference type="SAM" id="MobiDB-lite"/>
    </source>
</evidence>
<feature type="region of interest" description="Disordered" evidence="1">
    <location>
        <begin position="400"/>
        <end position="480"/>
    </location>
</feature>
<dbReference type="AlphaFoldDB" id="A0A3E2HDU2"/>
<feature type="region of interest" description="Disordered" evidence="1">
    <location>
        <begin position="282"/>
        <end position="318"/>
    </location>
</feature>
<name>A0A3E2HDU2_SCYLI</name>
<keyword evidence="2" id="KW-0472">Membrane</keyword>
<keyword evidence="4" id="KW-1185">Reference proteome</keyword>
<dbReference type="EMBL" id="NCSJ02000073">
    <property type="protein sequence ID" value="RFU31570.1"/>
    <property type="molecule type" value="Genomic_DNA"/>
</dbReference>
<keyword evidence="2" id="KW-1133">Transmembrane helix</keyword>
<feature type="region of interest" description="Disordered" evidence="1">
    <location>
        <begin position="55"/>
        <end position="121"/>
    </location>
</feature>
<keyword evidence="2" id="KW-0812">Transmembrane</keyword>
<evidence type="ECO:0000313" key="4">
    <source>
        <dbReference type="Proteomes" id="UP000258309"/>
    </source>
</evidence>
<dbReference type="PROSITE" id="PS51257">
    <property type="entry name" value="PROKAR_LIPOPROTEIN"/>
    <property type="match status" value="1"/>
</dbReference>
<dbReference type="OMA" id="PNANSVM"/>
<dbReference type="Proteomes" id="UP000258309">
    <property type="component" value="Unassembled WGS sequence"/>
</dbReference>
<feature type="region of interest" description="Disordered" evidence="1">
    <location>
        <begin position="494"/>
        <end position="513"/>
    </location>
</feature>
<comment type="caution">
    <text evidence="3">The sequence shown here is derived from an EMBL/GenBank/DDBJ whole genome shotgun (WGS) entry which is preliminary data.</text>
</comment>
<feature type="compositionally biased region" description="Polar residues" evidence="1">
    <location>
        <begin position="467"/>
        <end position="479"/>
    </location>
</feature>
<feature type="region of interest" description="Disordered" evidence="1">
    <location>
        <begin position="330"/>
        <end position="377"/>
    </location>
</feature>